<feature type="coiled-coil region" evidence="1">
    <location>
        <begin position="8"/>
        <end position="65"/>
    </location>
</feature>
<dbReference type="RefSeq" id="WP_039646085.1">
    <property type="nucleotide sequence ID" value="NZ_JXBL01000001.1"/>
</dbReference>
<keyword evidence="3" id="KW-1185">Reference proteome</keyword>
<gene>
    <name evidence="2" type="ORF">SE37_10370</name>
</gene>
<organism evidence="2 3">
    <name type="scientific">Geobacter soli</name>
    <dbReference type="NCBI Taxonomy" id="1510391"/>
    <lineage>
        <taxon>Bacteria</taxon>
        <taxon>Pseudomonadati</taxon>
        <taxon>Thermodesulfobacteriota</taxon>
        <taxon>Desulfuromonadia</taxon>
        <taxon>Geobacterales</taxon>
        <taxon>Geobacteraceae</taxon>
        <taxon>Geobacter</taxon>
    </lineage>
</organism>
<keyword evidence="1" id="KW-0175">Coiled coil</keyword>
<evidence type="ECO:0000313" key="3">
    <source>
        <dbReference type="Proteomes" id="UP000031433"/>
    </source>
</evidence>
<evidence type="ECO:0000256" key="1">
    <source>
        <dbReference type="SAM" id="Coils"/>
    </source>
</evidence>
<accession>A0A0C1TUD3</accession>
<sequence length="69" mass="8069">MRPAEKQKESCEQTKEISEKELNEIMRAVAEQTKAQTIELKQLLRDNLRREIESAREAFQAHGEKRSQA</sequence>
<reference evidence="2 3" key="1">
    <citation type="submission" date="2015-01" db="EMBL/GenBank/DDBJ databases">
        <title>Genome sequence of the anaerobic bacterium Geobacter soli GSS01, a dissimilatory Fe(III) reducer from soil.</title>
        <authorList>
            <person name="Yang G."/>
            <person name="Zhou S."/>
        </authorList>
    </citation>
    <scope>NUCLEOTIDE SEQUENCE [LARGE SCALE GENOMIC DNA]</scope>
    <source>
        <strain evidence="2 3">GSS01</strain>
    </source>
</reference>
<protein>
    <submittedName>
        <fullName evidence="2">Uncharacterized protein</fullName>
    </submittedName>
</protein>
<dbReference type="Proteomes" id="UP000031433">
    <property type="component" value="Unassembled WGS sequence"/>
</dbReference>
<evidence type="ECO:0000313" key="2">
    <source>
        <dbReference type="EMBL" id="KIE43008.1"/>
    </source>
</evidence>
<name>A0A0C1TUD3_9BACT</name>
<dbReference type="AlphaFoldDB" id="A0A0C1TUD3"/>
<proteinExistence type="predicted"/>
<comment type="caution">
    <text evidence="2">The sequence shown here is derived from an EMBL/GenBank/DDBJ whole genome shotgun (WGS) entry which is preliminary data.</text>
</comment>
<dbReference type="EMBL" id="JXBL01000001">
    <property type="protein sequence ID" value="KIE43008.1"/>
    <property type="molecule type" value="Genomic_DNA"/>
</dbReference>